<dbReference type="EMBL" id="CP036298">
    <property type="protein sequence ID" value="QDV22983.1"/>
    <property type="molecule type" value="Genomic_DNA"/>
</dbReference>
<keyword evidence="1" id="KW-1133">Transmembrane helix</keyword>
<proteinExistence type="predicted"/>
<evidence type="ECO:0008006" key="4">
    <source>
        <dbReference type="Google" id="ProtNLM"/>
    </source>
</evidence>
<dbReference type="OrthoDB" id="215686at2"/>
<dbReference type="KEGG" id="ahel:Q31a_12760"/>
<dbReference type="InterPro" id="IPR012902">
    <property type="entry name" value="N_methyl_site"/>
</dbReference>
<keyword evidence="1" id="KW-0472">Membrane</keyword>
<dbReference type="SUPFAM" id="SSF54523">
    <property type="entry name" value="Pili subunits"/>
    <property type="match status" value="1"/>
</dbReference>
<dbReference type="Proteomes" id="UP000318017">
    <property type="component" value="Chromosome"/>
</dbReference>
<keyword evidence="3" id="KW-1185">Reference proteome</keyword>
<dbReference type="PROSITE" id="PS00409">
    <property type="entry name" value="PROKAR_NTER_METHYL"/>
    <property type="match status" value="1"/>
</dbReference>
<gene>
    <name evidence="2" type="ORF">Q31a_12760</name>
</gene>
<accession>A0A518G316</accession>
<sequence length="226" mass="24043">MIASTPTRASQRTQRSGFTLLELMLVLAIIAAIGAIVTPSLGAMWERSKLRGATDALRLRWDQARLEAMRTGQNQVFECEPGTGNFSVKPLVLQADTTTAGTGATLLSGGALVETQDNGFMTSADTEEFQGETLEETITFVQCLVVGDMRAYSITQESLSGGSGVNDLNTSNIGQRVIFYADGSTSTAEVQIKNSRGDVKAVQMRGLTGHTRSIEVSNVASGDEAQ</sequence>
<dbReference type="InterPro" id="IPR045584">
    <property type="entry name" value="Pilin-like"/>
</dbReference>
<evidence type="ECO:0000313" key="2">
    <source>
        <dbReference type="EMBL" id="QDV22983.1"/>
    </source>
</evidence>
<dbReference type="RefSeq" id="WP_145075394.1">
    <property type="nucleotide sequence ID" value="NZ_CP036298.1"/>
</dbReference>
<evidence type="ECO:0000313" key="3">
    <source>
        <dbReference type="Proteomes" id="UP000318017"/>
    </source>
</evidence>
<protein>
    <recommendedName>
        <fullName evidence="4">Type II secretion system protein H</fullName>
    </recommendedName>
</protein>
<dbReference type="NCBIfam" id="TIGR02532">
    <property type="entry name" value="IV_pilin_GFxxxE"/>
    <property type="match status" value="1"/>
</dbReference>
<organism evidence="2 3">
    <name type="scientific">Aureliella helgolandensis</name>
    <dbReference type="NCBI Taxonomy" id="2527968"/>
    <lineage>
        <taxon>Bacteria</taxon>
        <taxon>Pseudomonadati</taxon>
        <taxon>Planctomycetota</taxon>
        <taxon>Planctomycetia</taxon>
        <taxon>Pirellulales</taxon>
        <taxon>Pirellulaceae</taxon>
        <taxon>Aureliella</taxon>
    </lineage>
</organism>
<reference evidence="2 3" key="1">
    <citation type="submission" date="2019-02" db="EMBL/GenBank/DDBJ databases">
        <title>Deep-cultivation of Planctomycetes and their phenomic and genomic characterization uncovers novel biology.</title>
        <authorList>
            <person name="Wiegand S."/>
            <person name="Jogler M."/>
            <person name="Boedeker C."/>
            <person name="Pinto D."/>
            <person name="Vollmers J."/>
            <person name="Rivas-Marin E."/>
            <person name="Kohn T."/>
            <person name="Peeters S.H."/>
            <person name="Heuer A."/>
            <person name="Rast P."/>
            <person name="Oberbeckmann S."/>
            <person name="Bunk B."/>
            <person name="Jeske O."/>
            <person name="Meyerdierks A."/>
            <person name="Storesund J.E."/>
            <person name="Kallscheuer N."/>
            <person name="Luecker S."/>
            <person name="Lage O.M."/>
            <person name="Pohl T."/>
            <person name="Merkel B.J."/>
            <person name="Hornburger P."/>
            <person name="Mueller R.-W."/>
            <person name="Bruemmer F."/>
            <person name="Labrenz M."/>
            <person name="Spormann A.M."/>
            <person name="Op den Camp H."/>
            <person name="Overmann J."/>
            <person name="Amann R."/>
            <person name="Jetten M.S.M."/>
            <person name="Mascher T."/>
            <person name="Medema M.H."/>
            <person name="Devos D.P."/>
            <person name="Kaster A.-K."/>
            <person name="Ovreas L."/>
            <person name="Rohde M."/>
            <person name="Galperin M.Y."/>
            <person name="Jogler C."/>
        </authorList>
    </citation>
    <scope>NUCLEOTIDE SEQUENCE [LARGE SCALE GENOMIC DNA]</scope>
    <source>
        <strain evidence="2 3">Q31a</strain>
    </source>
</reference>
<keyword evidence="1" id="KW-0812">Transmembrane</keyword>
<dbReference type="Pfam" id="PF07963">
    <property type="entry name" value="N_methyl"/>
    <property type="match status" value="1"/>
</dbReference>
<dbReference type="AlphaFoldDB" id="A0A518G316"/>
<feature type="transmembrane region" description="Helical" evidence="1">
    <location>
        <begin position="20"/>
        <end position="41"/>
    </location>
</feature>
<dbReference type="Gene3D" id="3.30.700.10">
    <property type="entry name" value="Glycoprotein, Type 4 Pilin"/>
    <property type="match status" value="1"/>
</dbReference>
<evidence type="ECO:0000256" key="1">
    <source>
        <dbReference type="SAM" id="Phobius"/>
    </source>
</evidence>
<name>A0A518G316_9BACT</name>